<dbReference type="Proteomes" id="UP000325787">
    <property type="component" value="Chromosome"/>
</dbReference>
<name>A0A5Q0HAV3_SACSY</name>
<dbReference type="AlphaFoldDB" id="A0A5Q0HAV3"/>
<reference evidence="3" key="1">
    <citation type="journal article" date="2021" name="Curr. Microbiol.">
        <title>Complete genome of nocamycin-producing strain Saccharothrix syringae NRRL B-16468 reveals the biosynthetic potential for secondary metabolites.</title>
        <authorList>
            <person name="Mo X."/>
            <person name="Yang S."/>
        </authorList>
    </citation>
    <scope>NUCLEOTIDE SEQUENCE [LARGE SCALE GENOMIC DNA]</scope>
    <source>
        <strain evidence="3">ATCC 51364 / DSM 43886 / JCM 6844 / KCTC 9398 / NBRC 14523 / NRRL B-16468 / INA 2240</strain>
    </source>
</reference>
<evidence type="ECO:0000313" key="3">
    <source>
        <dbReference type="Proteomes" id="UP000325787"/>
    </source>
</evidence>
<dbReference type="InterPro" id="IPR001646">
    <property type="entry name" value="5peptide_repeat"/>
</dbReference>
<dbReference type="Pfam" id="PF00805">
    <property type="entry name" value="Pentapeptide"/>
    <property type="match status" value="1"/>
</dbReference>
<dbReference type="KEGG" id="ssyi:EKG83_43170"/>
<evidence type="ECO:0000313" key="2">
    <source>
        <dbReference type="EMBL" id="QFZ23341.1"/>
    </source>
</evidence>
<dbReference type="OrthoDB" id="5178273at2"/>
<dbReference type="SUPFAM" id="SSF141571">
    <property type="entry name" value="Pentapeptide repeat-like"/>
    <property type="match status" value="1"/>
</dbReference>
<organism evidence="2 3">
    <name type="scientific">Saccharothrix syringae</name>
    <name type="common">Nocardiopsis syringae</name>
    <dbReference type="NCBI Taxonomy" id="103733"/>
    <lineage>
        <taxon>Bacteria</taxon>
        <taxon>Bacillati</taxon>
        <taxon>Actinomycetota</taxon>
        <taxon>Actinomycetes</taxon>
        <taxon>Pseudonocardiales</taxon>
        <taxon>Pseudonocardiaceae</taxon>
        <taxon>Saccharothrix</taxon>
    </lineage>
</organism>
<protein>
    <submittedName>
        <fullName evidence="2">Pentapeptide repeat-containing protein</fullName>
    </submittedName>
</protein>
<dbReference type="Gene3D" id="2.160.20.80">
    <property type="entry name" value="E3 ubiquitin-protein ligase SopA"/>
    <property type="match status" value="1"/>
</dbReference>
<feature type="region of interest" description="Disordered" evidence="1">
    <location>
        <begin position="1"/>
        <end position="22"/>
    </location>
</feature>
<dbReference type="RefSeq" id="WP_033433940.1">
    <property type="nucleotide sequence ID" value="NZ_CP034550.1"/>
</dbReference>
<gene>
    <name evidence="2" type="ORF">EKG83_43170</name>
</gene>
<accession>A0A5Q0HAV3</accession>
<dbReference type="EMBL" id="CP034550">
    <property type="protein sequence ID" value="QFZ23341.1"/>
    <property type="molecule type" value="Genomic_DNA"/>
</dbReference>
<evidence type="ECO:0000256" key="1">
    <source>
        <dbReference type="SAM" id="MobiDB-lite"/>
    </source>
</evidence>
<keyword evidence="3" id="KW-1185">Reference proteome</keyword>
<proteinExistence type="predicted"/>
<sequence length="219" mass="24037">MDFHKIAGKTIQRPNFEDEDLTEDSPAFRGEFDFDSALLSDGDQEGVTGEGSLFTSLVKSVDLSKSRLTPLTLSDVRFDDVSLSNAVLSETTARRVEFQRCQAIGLQAGLVQAQDVYAEDCRFDYATLRFDQVKNAVAFRRCSFRETVLVGDLSNVVFDDCELIETEFEATRAVGCDLTESRLIGVRGLLTLRGARLSADQASSLASQIASEAGLTIVR</sequence>